<proteinExistence type="predicted"/>
<organism evidence="1 2">
    <name type="scientific">Homarus americanus</name>
    <name type="common">American lobster</name>
    <dbReference type="NCBI Taxonomy" id="6706"/>
    <lineage>
        <taxon>Eukaryota</taxon>
        <taxon>Metazoa</taxon>
        <taxon>Ecdysozoa</taxon>
        <taxon>Arthropoda</taxon>
        <taxon>Crustacea</taxon>
        <taxon>Multicrustacea</taxon>
        <taxon>Malacostraca</taxon>
        <taxon>Eumalacostraca</taxon>
        <taxon>Eucarida</taxon>
        <taxon>Decapoda</taxon>
        <taxon>Pleocyemata</taxon>
        <taxon>Astacidea</taxon>
        <taxon>Nephropoidea</taxon>
        <taxon>Nephropidae</taxon>
        <taxon>Homarus</taxon>
    </lineage>
</organism>
<comment type="caution">
    <text evidence="1">The sequence shown here is derived from an EMBL/GenBank/DDBJ whole genome shotgun (WGS) entry which is preliminary data.</text>
</comment>
<dbReference type="AlphaFoldDB" id="A0A8J5JVW7"/>
<dbReference type="Proteomes" id="UP000747542">
    <property type="component" value="Unassembled WGS sequence"/>
</dbReference>
<accession>A0A8J5JVW7</accession>
<name>A0A8J5JVW7_HOMAM</name>
<keyword evidence="2" id="KW-1185">Reference proteome</keyword>
<reference evidence="1" key="1">
    <citation type="journal article" date="2021" name="Sci. Adv.">
        <title>The American lobster genome reveals insights on longevity, neural, and immune adaptations.</title>
        <authorList>
            <person name="Polinski J.M."/>
            <person name="Zimin A.V."/>
            <person name="Clark K.F."/>
            <person name="Kohn A.B."/>
            <person name="Sadowski N."/>
            <person name="Timp W."/>
            <person name="Ptitsyn A."/>
            <person name="Khanna P."/>
            <person name="Romanova D.Y."/>
            <person name="Williams P."/>
            <person name="Greenwood S.J."/>
            <person name="Moroz L.L."/>
            <person name="Walt D.R."/>
            <person name="Bodnar A.G."/>
        </authorList>
    </citation>
    <scope>NUCLEOTIDE SEQUENCE</scope>
    <source>
        <strain evidence="1">GMGI-L3</strain>
    </source>
</reference>
<protein>
    <submittedName>
        <fullName evidence="1">Uncharacterized protein</fullName>
    </submittedName>
</protein>
<evidence type="ECO:0000313" key="2">
    <source>
        <dbReference type="Proteomes" id="UP000747542"/>
    </source>
</evidence>
<dbReference type="SUPFAM" id="SSF52047">
    <property type="entry name" value="RNI-like"/>
    <property type="match status" value="1"/>
</dbReference>
<dbReference type="EMBL" id="JAHLQT010026473">
    <property type="protein sequence ID" value="KAG7163233.1"/>
    <property type="molecule type" value="Genomic_DNA"/>
</dbReference>
<evidence type="ECO:0000313" key="1">
    <source>
        <dbReference type="EMBL" id="KAG7163233.1"/>
    </source>
</evidence>
<dbReference type="InterPro" id="IPR032675">
    <property type="entry name" value="LRR_dom_sf"/>
</dbReference>
<sequence length="690" mass="77488">MIVSVATDAVQNGRATQFNPVLAQVEALNSLSNVLTRVEGDVYTMAWRAPLDLQAWAARAAVVPLVAHTENRIRLNLDIVPAEVLIARATAGLLLHDDDDTDEEDASEVWRRQEGRRQGASYQEVDIMDYALLEVKARALPRVVGAATVYITATLSSVRAWWGTVPGLQAGPGHRLRAALDTHTEVHPRHDQDYPRHLTGLLLKLVLLDNVFIDRDYGDKDRRCVVPFAWERWVAQLISRLGPFPHLQELKVYGGMYPSILASILWGAPHLTSLFISHINITDNIIMAVSRSCPMLEKLYLLHSFPWQVISMKAFCAAFFEGASKRELLKAIRTGQTSNISVTFTSLKEIELAYGEIEVAKEFHKLLLTYYPNLSKVSSDWKTNLFEDGYSGHGYDVLLPVVSKGNHLSLLSVFLDGETVYSLDLERLHQLAWCCPLVKALTLDCAVHGTPRVCEAAGRQLAELTGEWSHLSELHVNLSIEDHLTHAILMPTLRAHGYLLRSLTIEANSPSQRLHAATLYLFLQLCPNLTKLGLRVWNRYMFEAPLETEENIEMPKCGSLEEISLHEDGPGDNDEPPAEAGHLARWLALLQALIAATPKLFTLSVSVCHGLALLLDKLTCDAQVLHLHVKDGYEWQPTADQVCQLVSRLPHLQHLYLEEVSGRIFWRVWRRCQHTGLTLHWGNLQGWPRT</sequence>
<dbReference type="Gene3D" id="3.80.10.10">
    <property type="entry name" value="Ribonuclease Inhibitor"/>
    <property type="match status" value="2"/>
</dbReference>
<gene>
    <name evidence="1" type="ORF">Hamer_G004335</name>
</gene>